<dbReference type="GO" id="GO:0005849">
    <property type="term" value="C:mRNA cleavage factor complex"/>
    <property type="evidence" value="ECO:0007669"/>
    <property type="project" value="TreeGrafter"/>
</dbReference>
<dbReference type="Gene3D" id="1.25.40.90">
    <property type="match status" value="1"/>
</dbReference>
<gene>
    <name evidence="3" type="ORF">BDN70DRAFT_882335</name>
</gene>
<evidence type="ECO:0000313" key="3">
    <source>
        <dbReference type="EMBL" id="KAF9476504.1"/>
    </source>
</evidence>
<dbReference type="GO" id="GO:0031124">
    <property type="term" value="P:mRNA 3'-end processing"/>
    <property type="evidence" value="ECO:0007669"/>
    <property type="project" value="InterPro"/>
</dbReference>
<dbReference type="FunFam" id="1.25.40.90:FF:000016">
    <property type="entry name" value="mRNA cleavage factor complex component Pcf11"/>
    <property type="match status" value="1"/>
</dbReference>
<dbReference type="PANTHER" id="PTHR15921">
    <property type="entry name" value="PRE-MRNA CLEAVAGE COMPLEX II"/>
    <property type="match status" value="1"/>
</dbReference>
<dbReference type="PANTHER" id="PTHR15921:SF3">
    <property type="entry name" value="PRE-MRNA CLEAVAGE COMPLEX 2 PROTEIN PCF11"/>
    <property type="match status" value="1"/>
</dbReference>
<name>A0A9P5YXS0_9AGAR</name>
<accession>A0A9P5YXS0</accession>
<dbReference type="SUPFAM" id="SSF48464">
    <property type="entry name" value="ENTH/VHS domain"/>
    <property type="match status" value="1"/>
</dbReference>
<dbReference type="SMART" id="SM00582">
    <property type="entry name" value="RPR"/>
    <property type="match status" value="1"/>
</dbReference>
<dbReference type="InterPro" id="IPR045154">
    <property type="entry name" value="PCF11-like"/>
</dbReference>
<reference evidence="3" key="1">
    <citation type="submission" date="2020-11" db="EMBL/GenBank/DDBJ databases">
        <authorList>
            <consortium name="DOE Joint Genome Institute"/>
            <person name="Ahrendt S."/>
            <person name="Riley R."/>
            <person name="Andreopoulos W."/>
            <person name="Labutti K."/>
            <person name="Pangilinan J."/>
            <person name="Ruiz-Duenas F.J."/>
            <person name="Barrasa J.M."/>
            <person name="Sanchez-Garcia M."/>
            <person name="Camarero S."/>
            <person name="Miyauchi S."/>
            <person name="Serrano A."/>
            <person name="Linde D."/>
            <person name="Babiker R."/>
            <person name="Drula E."/>
            <person name="Ayuso-Fernandez I."/>
            <person name="Pacheco R."/>
            <person name="Padilla G."/>
            <person name="Ferreira P."/>
            <person name="Barriuso J."/>
            <person name="Kellner H."/>
            <person name="Castanera R."/>
            <person name="Alfaro M."/>
            <person name="Ramirez L."/>
            <person name="Pisabarro A.G."/>
            <person name="Kuo A."/>
            <person name="Tritt A."/>
            <person name="Lipzen A."/>
            <person name="He G."/>
            <person name="Yan M."/>
            <person name="Ng V."/>
            <person name="Cullen D."/>
            <person name="Martin F."/>
            <person name="Rosso M.-N."/>
            <person name="Henrissat B."/>
            <person name="Hibbett D."/>
            <person name="Martinez A.T."/>
            <person name="Grigoriev I.V."/>
        </authorList>
    </citation>
    <scope>NUCLEOTIDE SEQUENCE</scope>
    <source>
        <strain evidence="3">CIRM-BRFM 674</strain>
    </source>
</reference>
<dbReference type="InterPro" id="IPR008942">
    <property type="entry name" value="ENTH_VHS"/>
</dbReference>
<feature type="compositionally biased region" description="Polar residues" evidence="1">
    <location>
        <begin position="601"/>
        <end position="612"/>
    </location>
</feature>
<organism evidence="3 4">
    <name type="scientific">Pholiota conissans</name>
    <dbReference type="NCBI Taxonomy" id="109636"/>
    <lineage>
        <taxon>Eukaryota</taxon>
        <taxon>Fungi</taxon>
        <taxon>Dikarya</taxon>
        <taxon>Basidiomycota</taxon>
        <taxon>Agaricomycotina</taxon>
        <taxon>Agaricomycetes</taxon>
        <taxon>Agaricomycetidae</taxon>
        <taxon>Agaricales</taxon>
        <taxon>Agaricineae</taxon>
        <taxon>Strophariaceae</taxon>
        <taxon>Pholiota</taxon>
    </lineage>
</organism>
<dbReference type="Proteomes" id="UP000807469">
    <property type="component" value="Unassembled WGS sequence"/>
</dbReference>
<dbReference type="InterPro" id="IPR054127">
    <property type="entry name" value="Pcf11_C"/>
</dbReference>
<feature type="region of interest" description="Disordered" evidence="1">
    <location>
        <begin position="565"/>
        <end position="648"/>
    </location>
</feature>
<protein>
    <recommendedName>
        <fullName evidence="2">CID domain-containing protein</fullName>
    </recommendedName>
</protein>
<dbReference type="OrthoDB" id="2129491at2759"/>
<evidence type="ECO:0000256" key="1">
    <source>
        <dbReference type="SAM" id="MobiDB-lite"/>
    </source>
</evidence>
<dbReference type="GO" id="GO:0005737">
    <property type="term" value="C:cytoplasm"/>
    <property type="evidence" value="ECO:0007669"/>
    <property type="project" value="TreeGrafter"/>
</dbReference>
<dbReference type="CDD" id="cd16982">
    <property type="entry name" value="CID_Pcf11"/>
    <property type="match status" value="1"/>
</dbReference>
<keyword evidence="4" id="KW-1185">Reference proteome</keyword>
<dbReference type="GO" id="GO:0003729">
    <property type="term" value="F:mRNA binding"/>
    <property type="evidence" value="ECO:0007669"/>
    <property type="project" value="InterPro"/>
</dbReference>
<feature type="domain" description="CID" evidence="2">
    <location>
        <begin position="47"/>
        <end position="182"/>
    </location>
</feature>
<dbReference type="PROSITE" id="PS51391">
    <property type="entry name" value="CID"/>
    <property type="match status" value="1"/>
</dbReference>
<comment type="caution">
    <text evidence="3">The sequence shown here is derived from an EMBL/GenBank/DDBJ whole genome shotgun (WGS) entry which is preliminary data.</text>
</comment>
<dbReference type="Pfam" id="PF04818">
    <property type="entry name" value="CID"/>
    <property type="match status" value="1"/>
</dbReference>
<dbReference type="InterPro" id="IPR006569">
    <property type="entry name" value="CID_dom"/>
</dbReference>
<dbReference type="GO" id="GO:0000993">
    <property type="term" value="F:RNA polymerase II complex binding"/>
    <property type="evidence" value="ECO:0007669"/>
    <property type="project" value="InterPro"/>
</dbReference>
<dbReference type="Pfam" id="PF21936">
    <property type="entry name" value="Pcf11_C"/>
    <property type="match status" value="1"/>
</dbReference>
<dbReference type="InterPro" id="IPR047415">
    <property type="entry name" value="Pcf11_CID"/>
</dbReference>
<dbReference type="AlphaFoldDB" id="A0A9P5YXS0"/>
<proteinExistence type="predicted"/>
<evidence type="ECO:0000259" key="2">
    <source>
        <dbReference type="PROSITE" id="PS51391"/>
    </source>
</evidence>
<sequence>MSIYSQNLYGSPSYGSQNYSSSPGGYQYYSQHIPQPPAPPTYHVHVDADSFRRDFSSRLSELTFNSRPAIQQLSMCAQDGARYAGIVAQCLEAHIRRVPPWMKLPAFYLLDAISKNVYEPYARQFSSFVVSLFLETYPVVDDNTRGKMEEMLLTWRTGSPMGKELFGVQQQIAIERGVWGGGAASSSGSNFYSGSGVITKSQVLSELQFTLGQKERALQANPYDTTSQNHITILHQLRLHVEAGVSQEELQQILSQLRNMVKSTIPPPIPQPSIPAPTWHPQPPFPPPVSFQQPSAAIKVEPRTFTPLVADVKAVPTEPAIVPPDNIANLLSTLLKAGVVSASSTPTGAGSTATDKATIADIPKAVDSNETVIREYRDSILSEAINLNALDSIRSSRIVEFLYERQGLQCRQCGLRFADTALGKKNQDNHLDMHFRQNRKANENIDRGHSRSWFVGLDDWIQETSTNDKGKASADGPSRATKFDVAAETSKREAKLRAQYVVVPAGDEAQLVSCPICKETLKSEFLEDDEEWVWKNAMKKDGKIYHATCFAEAITSTTLAARLRNEKAHGSRSATPEVASVPSIVRSATPPPLPSVRASKSKSPSLSPTQESKLLGTKRKVKHGDANISEEPTGTPPLKKVALSAPSS</sequence>
<evidence type="ECO:0000313" key="4">
    <source>
        <dbReference type="Proteomes" id="UP000807469"/>
    </source>
</evidence>
<dbReference type="GO" id="GO:0006369">
    <property type="term" value="P:termination of RNA polymerase II transcription"/>
    <property type="evidence" value="ECO:0007669"/>
    <property type="project" value="InterPro"/>
</dbReference>
<dbReference type="EMBL" id="MU155292">
    <property type="protein sequence ID" value="KAF9476504.1"/>
    <property type="molecule type" value="Genomic_DNA"/>
</dbReference>